<feature type="chain" id="PRO_5042128091" description="Band 7 domain-containing protein" evidence="10">
    <location>
        <begin position="25"/>
        <end position="326"/>
    </location>
</feature>
<reference evidence="12 13" key="1">
    <citation type="journal article" date="2015" name="Genome Biol. Evol.">
        <title>Comparative Genomics of a Bacterivorous Green Alga Reveals Evolutionary Causalities and Consequences of Phago-Mixotrophic Mode of Nutrition.</title>
        <authorList>
            <person name="Burns J.A."/>
            <person name="Paasch A."/>
            <person name="Narechania A."/>
            <person name="Kim E."/>
        </authorList>
    </citation>
    <scope>NUCLEOTIDE SEQUENCE [LARGE SCALE GENOMIC DNA]</scope>
    <source>
        <strain evidence="12 13">PLY_AMNH</strain>
    </source>
</reference>
<comment type="subcellular location">
    <subcellularLocation>
        <location evidence="1">Endoplasmic reticulum membrane</location>
        <topology evidence="1">Single-pass type II membrane protein</topology>
    </subcellularLocation>
</comment>
<dbReference type="SMART" id="SM00244">
    <property type="entry name" value="PHB"/>
    <property type="match status" value="1"/>
</dbReference>
<feature type="domain" description="Band 7" evidence="11">
    <location>
        <begin position="25"/>
        <end position="191"/>
    </location>
</feature>
<feature type="region of interest" description="Disordered" evidence="9">
    <location>
        <begin position="305"/>
        <end position="326"/>
    </location>
</feature>
<evidence type="ECO:0000256" key="2">
    <source>
        <dbReference type="ARBA" id="ARBA00008164"/>
    </source>
</evidence>
<dbReference type="Pfam" id="PF01145">
    <property type="entry name" value="Band_7"/>
    <property type="match status" value="1"/>
</dbReference>
<sequence>MFLFRKLATLSLAYVISAPRACIAQIPHVVPEGHVGLYFRGGKLLDAVAEPGVHVHLPIITRLVNVQVRVQTDVVRNVPCGTKDGIMSEFERVEVVNTLQKEKAHSIVKAYGADYDIVWIHDKIHHEINKFCSNKTLRQVYVDDFATLDRSLESALQSDLDRYVTGVTVIAVRMTKPVIPETIRRNYEAMEEQRTAALVAMRTHEVVERELETERVRVVSTARKHAEEAEIKSSTEARRARLQAETRSYEDKLTADSKRYAVEEEAAANQALLTEPYLRLQATRVWEHNTKAYFGERIPTLMIDPVQPASPATTASTWWSPRERQQ</sequence>
<keyword evidence="3" id="KW-0812">Transmembrane</keyword>
<keyword evidence="10" id="KW-0732">Signal</keyword>
<keyword evidence="5" id="KW-0735">Signal-anchor</keyword>
<evidence type="ECO:0000256" key="10">
    <source>
        <dbReference type="SAM" id="SignalP"/>
    </source>
</evidence>
<dbReference type="InterPro" id="IPR036013">
    <property type="entry name" value="Band_7/SPFH_dom_sf"/>
</dbReference>
<accession>A0AAE0C8I4</accession>
<dbReference type="SUPFAM" id="SSF117892">
    <property type="entry name" value="Band 7/SPFH domain"/>
    <property type="match status" value="1"/>
</dbReference>
<keyword evidence="6" id="KW-1133">Transmembrane helix</keyword>
<dbReference type="Proteomes" id="UP001190700">
    <property type="component" value="Unassembled WGS sequence"/>
</dbReference>
<evidence type="ECO:0000256" key="4">
    <source>
        <dbReference type="ARBA" id="ARBA00022824"/>
    </source>
</evidence>
<dbReference type="PANTHER" id="PTHR15351:SF3">
    <property type="entry name" value="ERLIN"/>
    <property type="match status" value="1"/>
</dbReference>
<dbReference type="PANTHER" id="PTHR15351">
    <property type="entry name" value="ERLIN (ER LIPID RAFT ASSOCIATED PROTEIN) HOMOLOG"/>
    <property type="match status" value="1"/>
</dbReference>
<dbReference type="GO" id="GO:0031625">
    <property type="term" value="F:ubiquitin protein ligase binding"/>
    <property type="evidence" value="ECO:0007669"/>
    <property type="project" value="InterPro"/>
</dbReference>
<dbReference type="GO" id="GO:0005789">
    <property type="term" value="C:endoplasmic reticulum membrane"/>
    <property type="evidence" value="ECO:0007669"/>
    <property type="project" value="UniProtKB-SubCell"/>
</dbReference>
<keyword evidence="13" id="KW-1185">Reference proteome</keyword>
<evidence type="ECO:0000256" key="3">
    <source>
        <dbReference type="ARBA" id="ARBA00022692"/>
    </source>
</evidence>
<dbReference type="GO" id="GO:0015485">
    <property type="term" value="F:cholesterol binding"/>
    <property type="evidence" value="ECO:0007669"/>
    <property type="project" value="TreeGrafter"/>
</dbReference>
<dbReference type="InterPro" id="IPR001107">
    <property type="entry name" value="Band_7"/>
</dbReference>
<evidence type="ECO:0000313" key="13">
    <source>
        <dbReference type="Proteomes" id="UP001190700"/>
    </source>
</evidence>
<dbReference type="AlphaFoldDB" id="A0AAE0C8I4"/>
<organism evidence="12 13">
    <name type="scientific">Cymbomonas tetramitiformis</name>
    <dbReference type="NCBI Taxonomy" id="36881"/>
    <lineage>
        <taxon>Eukaryota</taxon>
        <taxon>Viridiplantae</taxon>
        <taxon>Chlorophyta</taxon>
        <taxon>Pyramimonadophyceae</taxon>
        <taxon>Pyramimonadales</taxon>
        <taxon>Pyramimonadaceae</taxon>
        <taxon>Cymbomonas</taxon>
    </lineage>
</organism>
<evidence type="ECO:0000256" key="6">
    <source>
        <dbReference type="ARBA" id="ARBA00022989"/>
    </source>
</evidence>
<feature type="signal peptide" evidence="10">
    <location>
        <begin position="1"/>
        <end position="24"/>
    </location>
</feature>
<evidence type="ECO:0000259" key="11">
    <source>
        <dbReference type="SMART" id="SM00244"/>
    </source>
</evidence>
<evidence type="ECO:0000256" key="7">
    <source>
        <dbReference type="ARBA" id="ARBA00023136"/>
    </source>
</evidence>
<evidence type="ECO:0000256" key="9">
    <source>
        <dbReference type="SAM" id="MobiDB-lite"/>
    </source>
</evidence>
<evidence type="ECO:0000256" key="1">
    <source>
        <dbReference type="ARBA" id="ARBA00004648"/>
    </source>
</evidence>
<comment type="caution">
    <text evidence="12">The sequence shown here is derived from an EMBL/GenBank/DDBJ whole genome shotgun (WGS) entry which is preliminary data.</text>
</comment>
<evidence type="ECO:0000313" key="12">
    <source>
        <dbReference type="EMBL" id="KAK3250426.1"/>
    </source>
</evidence>
<name>A0AAE0C8I4_9CHLO</name>
<evidence type="ECO:0000256" key="5">
    <source>
        <dbReference type="ARBA" id="ARBA00022968"/>
    </source>
</evidence>
<dbReference type="InterPro" id="IPR033294">
    <property type="entry name" value="Erlin1/2"/>
</dbReference>
<keyword evidence="7" id="KW-0472">Membrane</keyword>
<feature type="compositionally biased region" description="Polar residues" evidence="9">
    <location>
        <begin position="310"/>
        <end position="319"/>
    </location>
</feature>
<keyword evidence="4" id="KW-0256">Endoplasmic reticulum</keyword>
<keyword evidence="8" id="KW-0325">Glycoprotein</keyword>
<protein>
    <recommendedName>
        <fullName evidence="11">Band 7 domain-containing protein</fullName>
    </recommendedName>
</protein>
<dbReference type="EMBL" id="LGRX02026731">
    <property type="protein sequence ID" value="KAK3250426.1"/>
    <property type="molecule type" value="Genomic_DNA"/>
</dbReference>
<gene>
    <name evidence="12" type="ORF">CYMTET_40204</name>
</gene>
<proteinExistence type="inferred from homology"/>
<evidence type="ECO:0000256" key="8">
    <source>
        <dbReference type="ARBA" id="ARBA00023180"/>
    </source>
</evidence>
<dbReference type="GO" id="GO:0032933">
    <property type="term" value="P:SREBP signaling pathway"/>
    <property type="evidence" value="ECO:0007669"/>
    <property type="project" value="TreeGrafter"/>
</dbReference>
<comment type="similarity">
    <text evidence="2">Belongs to the band 7/mec-2 family.</text>
</comment>